<dbReference type="EMBL" id="HF935356">
    <property type="protein sequence ID" value="CCX07544.1"/>
    <property type="molecule type" value="Genomic_DNA"/>
</dbReference>
<protein>
    <submittedName>
        <fullName evidence="1">Uncharacterized protein</fullName>
    </submittedName>
</protein>
<evidence type="ECO:0000313" key="2">
    <source>
        <dbReference type="Proteomes" id="UP000018144"/>
    </source>
</evidence>
<evidence type="ECO:0000313" key="1">
    <source>
        <dbReference type="EMBL" id="CCX07544.1"/>
    </source>
</evidence>
<keyword evidence="2" id="KW-1185">Reference proteome</keyword>
<dbReference type="Proteomes" id="UP000018144">
    <property type="component" value="Unassembled WGS sequence"/>
</dbReference>
<sequence length="58" mass="6802">MTAIRKIGWLVPADERHVLVTAEPNRWVHVRCFSSEFRPILGFMINLPTNLTEFCPYQ</sequence>
<accession>U4L054</accession>
<proteinExistence type="predicted"/>
<reference evidence="1 2" key="1">
    <citation type="journal article" date="2013" name="PLoS Genet.">
        <title>The genome and development-dependent transcriptomes of Pyronema confluens: a window into fungal evolution.</title>
        <authorList>
            <person name="Traeger S."/>
            <person name="Altegoer F."/>
            <person name="Freitag M."/>
            <person name="Gabaldon T."/>
            <person name="Kempken F."/>
            <person name="Kumar A."/>
            <person name="Marcet-Houben M."/>
            <person name="Poggeler S."/>
            <person name="Stajich J.E."/>
            <person name="Nowrousian M."/>
        </authorList>
    </citation>
    <scope>NUCLEOTIDE SEQUENCE [LARGE SCALE GENOMIC DNA]</scope>
    <source>
        <strain evidence="2">CBS 100304</strain>
        <tissue evidence="1">Vegetative mycelium</tissue>
    </source>
</reference>
<organism evidence="1 2">
    <name type="scientific">Pyronema omphalodes (strain CBS 100304)</name>
    <name type="common">Pyronema confluens</name>
    <dbReference type="NCBI Taxonomy" id="1076935"/>
    <lineage>
        <taxon>Eukaryota</taxon>
        <taxon>Fungi</taxon>
        <taxon>Dikarya</taxon>
        <taxon>Ascomycota</taxon>
        <taxon>Pezizomycotina</taxon>
        <taxon>Pezizomycetes</taxon>
        <taxon>Pezizales</taxon>
        <taxon>Pyronemataceae</taxon>
        <taxon>Pyronema</taxon>
    </lineage>
</organism>
<gene>
    <name evidence="1" type="ORF">PCON_07133</name>
</gene>
<name>U4L054_PYROM</name>
<dbReference type="AlphaFoldDB" id="U4L054"/>